<feature type="transmembrane region" description="Helical" evidence="7">
    <location>
        <begin position="162"/>
        <end position="188"/>
    </location>
</feature>
<dbReference type="KEGG" id="pstg:E8M01_28315"/>
<dbReference type="GO" id="GO:0016020">
    <property type="term" value="C:membrane"/>
    <property type="evidence" value="ECO:0007669"/>
    <property type="project" value="UniProtKB-SubCell"/>
</dbReference>
<dbReference type="PANTHER" id="PTHR21716">
    <property type="entry name" value="TRANSMEMBRANE PROTEIN"/>
    <property type="match status" value="1"/>
</dbReference>
<dbReference type="GO" id="GO:0055085">
    <property type="term" value="P:transmembrane transport"/>
    <property type="evidence" value="ECO:0007669"/>
    <property type="project" value="TreeGrafter"/>
</dbReference>
<evidence type="ECO:0000256" key="5">
    <source>
        <dbReference type="ARBA" id="ARBA00023136"/>
    </source>
</evidence>
<dbReference type="InterPro" id="IPR002549">
    <property type="entry name" value="AI-2E-like"/>
</dbReference>
<feature type="transmembrane region" description="Helical" evidence="7">
    <location>
        <begin position="398"/>
        <end position="427"/>
    </location>
</feature>
<sequence>MDLSTDPGATPASTHARRPRDRHRTRLPPASRSSRPAKSARTKNHTRAMWNYGWGPRVDAAPDRRREPAKGQTMAWDNFLSALASYDPPTDDTDEHAIDDGGTFEHDLVLRYAAVGIFVILAIATLNMTRAISLPVTAGVIIGLVLGPLVDRLVRHGVPRHLAAAVLVLASVGLTLAALSLLTVPIAAWSDQLPAMMAALQAKLADIFAIIKQVETALESLSTSSGLQVNVAGGSQVMHFAISSSAAAGGVLIFIATTYFYLATRRIMKARILRLCLGRGARKSAGGFFEEIEERVAAYLGIVTVINLGLGAATTIIAWIAGLPFPIFWGALAFLLNYLAFVGPIIVAALLFAAGLLTTTTTLAALWPAAAFYVLHLVESNAVTPAVVGNRLTVSPFLVFISFIFWLWLWGPIGAVLSTPILLIAMVGVETFAKYRAEERCPPAAPTP</sequence>
<organism evidence="8 9">
    <name type="scientific">Phreatobacter stygius</name>
    <dbReference type="NCBI Taxonomy" id="1940610"/>
    <lineage>
        <taxon>Bacteria</taxon>
        <taxon>Pseudomonadati</taxon>
        <taxon>Pseudomonadota</taxon>
        <taxon>Alphaproteobacteria</taxon>
        <taxon>Hyphomicrobiales</taxon>
        <taxon>Phreatobacteraceae</taxon>
        <taxon>Phreatobacter</taxon>
    </lineage>
</organism>
<evidence type="ECO:0000256" key="2">
    <source>
        <dbReference type="ARBA" id="ARBA00009773"/>
    </source>
</evidence>
<accession>A0A4D7BEX2</accession>
<keyword evidence="9" id="KW-1185">Reference proteome</keyword>
<evidence type="ECO:0000256" key="3">
    <source>
        <dbReference type="ARBA" id="ARBA00022692"/>
    </source>
</evidence>
<comment type="similarity">
    <text evidence="2">Belongs to the autoinducer-2 exporter (AI-2E) (TC 2.A.86) family.</text>
</comment>
<evidence type="ECO:0000313" key="8">
    <source>
        <dbReference type="EMBL" id="QCI67786.1"/>
    </source>
</evidence>
<dbReference type="EMBL" id="CP039690">
    <property type="protein sequence ID" value="QCI67786.1"/>
    <property type="molecule type" value="Genomic_DNA"/>
</dbReference>
<protein>
    <submittedName>
        <fullName evidence="8">AI-2E family transporter</fullName>
    </submittedName>
</protein>
<keyword evidence="5 7" id="KW-0472">Membrane</keyword>
<feature type="transmembrane region" description="Helical" evidence="7">
    <location>
        <begin position="327"/>
        <end position="353"/>
    </location>
</feature>
<evidence type="ECO:0000256" key="1">
    <source>
        <dbReference type="ARBA" id="ARBA00004141"/>
    </source>
</evidence>
<feature type="compositionally biased region" description="Basic residues" evidence="6">
    <location>
        <begin position="15"/>
        <end position="26"/>
    </location>
</feature>
<evidence type="ECO:0000256" key="6">
    <source>
        <dbReference type="SAM" id="MobiDB-lite"/>
    </source>
</evidence>
<dbReference type="Pfam" id="PF01594">
    <property type="entry name" value="AI-2E_transport"/>
    <property type="match status" value="1"/>
</dbReference>
<name>A0A4D7BEX2_9HYPH</name>
<comment type="subcellular location">
    <subcellularLocation>
        <location evidence="1">Membrane</location>
        <topology evidence="1">Multi-pass membrane protein</topology>
    </subcellularLocation>
</comment>
<feature type="transmembrane region" description="Helical" evidence="7">
    <location>
        <begin position="296"/>
        <end position="321"/>
    </location>
</feature>
<dbReference type="AlphaFoldDB" id="A0A4D7BEX2"/>
<feature type="transmembrane region" description="Helical" evidence="7">
    <location>
        <begin position="108"/>
        <end position="126"/>
    </location>
</feature>
<feature type="transmembrane region" description="Helical" evidence="7">
    <location>
        <begin position="132"/>
        <end position="150"/>
    </location>
</feature>
<feature type="transmembrane region" description="Helical" evidence="7">
    <location>
        <begin position="360"/>
        <end position="378"/>
    </location>
</feature>
<proteinExistence type="inferred from homology"/>
<keyword evidence="3 7" id="KW-0812">Transmembrane</keyword>
<evidence type="ECO:0000256" key="4">
    <source>
        <dbReference type="ARBA" id="ARBA00022989"/>
    </source>
</evidence>
<evidence type="ECO:0000313" key="9">
    <source>
        <dbReference type="Proteomes" id="UP000298781"/>
    </source>
</evidence>
<dbReference type="OrthoDB" id="9799225at2"/>
<evidence type="ECO:0000256" key="7">
    <source>
        <dbReference type="SAM" id="Phobius"/>
    </source>
</evidence>
<feature type="region of interest" description="Disordered" evidence="6">
    <location>
        <begin position="1"/>
        <end position="46"/>
    </location>
</feature>
<reference evidence="8 9" key="1">
    <citation type="submission" date="2019-04" db="EMBL/GenBank/DDBJ databases">
        <title>Phreatobacter aquaticus sp. nov.</title>
        <authorList>
            <person name="Choi A."/>
        </authorList>
    </citation>
    <scope>NUCLEOTIDE SEQUENCE [LARGE SCALE GENOMIC DNA]</scope>
    <source>
        <strain evidence="8 9">KCTC 52518</strain>
    </source>
</reference>
<dbReference type="Proteomes" id="UP000298781">
    <property type="component" value="Chromosome"/>
</dbReference>
<dbReference type="PANTHER" id="PTHR21716:SF16">
    <property type="entry name" value="BLL1467 PROTEIN"/>
    <property type="match status" value="1"/>
</dbReference>
<gene>
    <name evidence="8" type="ORF">E8M01_28315</name>
</gene>
<feature type="transmembrane region" description="Helical" evidence="7">
    <location>
        <begin position="237"/>
        <end position="262"/>
    </location>
</feature>
<feature type="compositionally biased region" description="Low complexity" evidence="6">
    <location>
        <begin position="27"/>
        <end position="37"/>
    </location>
</feature>
<keyword evidence="4 7" id="KW-1133">Transmembrane helix</keyword>